<dbReference type="PANTHER" id="PTHR11557:SF0">
    <property type="entry name" value="PORPHOBILINOGEN DEAMINASE"/>
    <property type="match status" value="1"/>
</dbReference>
<evidence type="ECO:0000256" key="2">
    <source>
        <dbReference type="ARBA" id="ARBA00002869"/>
    </source>
</evidence>
<dbReference type="InterPro" id="IPR022418">
    <property type="entry name" value="Porphobilinogen_deaminase_C"/>
</dbReference>
<dbReference type="SUPFAM" id="SSF53850">
    <property type="entry name" value="Periplasmic binding protein-like II"/>
    <property type="match status" value="1"/>
</dbReference>
<proteinExistence type="evidence at transcript level"/>
<dbReference type="PANTHER" id="PTHR11557">
    <property type="entry name" value="PORPHOBILINOGEN DEAMINASE"/>
    <property type="match status" value="1"/>
</dbReference>
<evidence type="ECO:0000256" key="4">
    <source>
        <dbReference type="ARBA" id="ARBA00005638"/>
    </source>
</evidence>
<dbReference type="UniPathway" id="UPA00251">
    <property type="reaction ID" value="UER00319"/>
</dbReference>
<comment type="similarity">
    <text evidence="4">Belongs to the HMBS family.</text>
</comment>
<dbReference type="Gene3D" id="3.40.190.10">
    <property type="entry name" value="Periplasmic binding protein-like II"/>
    <property type="match status" value="2"/>
</dbReference>
<evidence type="ECO:0000256" key="6">
    <source>
        <dbReference type="ARBA" id="ARBA00022679"/>
    </source>
</evidence>
<feature type="domain" description="Porphobilinogen deaminase N-terminal" evidence="9">
    <location>
        <begin position="10"/>
        <end position="221"/>
    </location>
</feature>
<comment type="function">
    <text evidence="2">Tetrapolymerization of the monopyrrole PBG into the hydroxymethylbilane pre-uroporphyrinogen in several discrete steps.</text>
</comment>
<keyword evidence="7" id="KW-0627">Porphyrin biosynthesis</keyword>
<evidence type="ECO:0000256" key="8">
    <source>
        <dbReference type="ARBA" id="ARBA00033064"/>
    </source>
</evidence>
<dbReference type="EC" id="2.5.1.61" evidence="5"/>
<dbReference type="PRINTS" id="PR00151">
    <property type="entry name" value="PORPHBDMNASE"/>
</dbReference>
<evidence type="ECO:0000256" key="1">
    <source>
        <dbReference type="ARBA" id="ARBA00001916"/>
    </source>
</evidence>
<dbReference type="NCBIfam" id="TIGR00212">
    <property type="entry name" value="hemC"/>
    <property type="match status" value="1"/>
</dbReference>
<dbReference type="GO" id="GO:0006782">
    <property type="term" value="P:protoporphyrinogen IX biosynthetic process"/>
    <property type="evidence" value="ECO:0007669"/>
    <property type="project" value="UniProtKB-UniPathway"/>
</dbReference>
<evidence type="ECO:0000259" key="10">
    <source>
        <dbReference type="Pfam" id="PF03900"/>
    </source>
</evidence>
<evidence type="ECO:0000256" key="7">
    <source>
        <dbReference type="ARBA" id="ARBA00023244"/>
    </source>
</evidence>
<sequence length="561" mass="62217">MSKRNAGSPIVVGSRKSELALIQTKFVISRLEALYPNEKFKISTMSTVGDRVLNISLPKIGEKSLFTKDLEDALSNGLVDFVVHSLKDLPTSLPNGMVIGAVLSREEPGDVLVLNEKYKDCKLDTLPSGCVIGTSSLRRTAQLRRSYPQLEICDIRGNLNTRLAKLDAPNSKYAGIVLARAGLIRMGWKNRISQILEPDDIMYAVGQGALAVECRADDTRILSMLEKLVCLPTTFQILSERSFLKKLGGGCSAPVAVKTCLRSDSSADSDKKLTLELFGGVWSLDGKVELKETLKCCINVQHDMMNKGLYRQEQKCPFKRLKIDNPSGDNANILSDVNKNNFQGINELGNIQEDHIKDITVVHSDVLQKCPFYSGNVEVVTEKKHIKDIIEVHGDLLQRCPFYSKHMENTEESKHRKCPLQLPIGQDFMGQCPYILDVNAKVETPLDHFESSNRSEDETDKAAAKGVCPMRITDKAECSSSYPSEILHTNDCNANSNDLEQNENNVEGEKGLYCGLYCHTCVSPDIFDQCRKLGEELANKLIEIGALKVMSRAQSEIRGAL</sequence>
<comment type="cofactor">
    <cofactor evidence="1">
        <name>dipyrromethane</name>
        <dbReference type="ChEBI" id="CHEBI:60342"/>
    </cofactor>
</comment>
<dbReference type="InterPro" id="IPR022419">
    <property type="entry name" value="Porphobilin_deaminase_cofac_BS"/>
</dbReference>
<name>A0A0K8TSR8_TABBR</name>
<dbReference type="InterPro" id="IPR022417">
    <property type="entry name" value="Porphobilin_deaminase_N"/>
</dbReference>
<dbReference type="Pfam" id="PF01379">
    <property type="entry name" value="Porphobil_deam"/>
    <property type="match status" value="1"/>
</dbReference>
<dbReference type="AlphaFoldDB" id="A0A0K8TSR8"/>
<dbReference type="InterPro" id="IPR000860">
    <property type="entry name" value="HemC"/>
</dbReference>
<dbReference type="Gene3D" id="3.30.160.40">
    <property type="entry name" value="Porphobilinogen deaminase, C-terminal domain"/>
    <property type="match status" value="1"/>
</dbReference>
<dbReference type="PROSITE" id="PS00533">
    <property type="entry name" value="PORPHOBILINOGEN_DEAM"/>
    <property type="match status" value="1"/>
</dbReference>
<accession>A0A0K8TSR8</accession>
<protein>
    <recommendedName>
        <fullName evidence="5">hydroxymethylbilane synthase</fullName>
        <ecNumber evidence="5">2.5.1.61</ecNumber>
    </recommendedName>
    <alternativeName>
        <fullName evidence="8">Hydroxymethylbilane synthase</fullName>
    </alternativeName>
</protein>
<dbReference type="FunFam" id="3.40.190.10:FF:000004">
    <property type="entry name" value="Porphobilinogen deaminase"/>
    <property type="match status" value="1"/>
</dbReference>
<dbReference type="SUPFAM" id="SSF54782">
    <property type="entry name" value="Porphobilinogen deaminase (hydroxymethylbilane synthase), C-terminal domain"/>
    <property type="match status" value="1"/>
</dbReference>
<keyword evidence="6" id="KW-0808">Transferase</keyword>
<evidence type="ECO:0000256" key="3">
    <source>
        <dbReference type="ARBA" id="ARBA00004735"/>
    </source>
</evidence>
<evidence type="ECO:0000259" key="9">
    <source>
        <dbReference type="Pfam" id="PF01379"/>
    </source>
</evidence>
<reference evidence="11" key="1">
    <citation type="journal article" date="2015" name="Insect Biochem. Mol. Biol.">
        <title>An insight into the sialome of the horse fly, Tabanus bromius.</title>
        <authorList>
            <person name="Ribeiro J.M."/>
            <person name="Kazimirova M."/>
            <person name="Takac P."/>
            <person name="Andersen J.F."/>
            <person name="Francischetti I.M."/>
        </authorList>
    </citation>
    <scope>NUCLEOTIDE SEQUENCE</scope>
</reference>
<evidence type="ECO:0000313" key="11">
    <source>
        <dbReference type="EMBL" id="JAI17407.1"/>
    </source>
</evidence>
<feature type="domain" description="Porphobilinogen deaminase C-terminal" evidence="10">
    <location>
        <begin position="236"/>
        <end position="296"/>
    </location>
</feature>
<dbReference type="GO" id="GO:0005737">
    <property type="term" value="C:cytoplasm"/>
    <property type="evidence" value="ECO:0007669"/>
    <property type="project" value="TreeGrafter"/>
</dbReference>
<comment type="pathway">
    <text evidence="3">Porphyrin-containing compound metabolism; protoporphyrin-IX biosynthesis; coproporphyrinogen-III from 5-aminolevulinate: step 2/4.</text>
</comment>
<dbReference type="Pfam" id="PF03900">
    <property type="entry name" value="Porphobil_deamC"/>
    <property type="match status" value="1"/>
</dbReference>
<evidence type="ECO:0000256" key="5">
    <source>
        <dbReference type="ARBA" id="ARBA00012655"/>
    </source>
</evidence>
<dbReference type="FunFam" id="3.40.190.10:FF:000005">
    <property type="entry name" value="Porphobilinogen deaminase"/>
    <property type="match status" value="1"/>
</dbReference>
<dbReference type="GO" id="GO:0004418">
    <property type="term" value="F:hydroxymethylbilane synthase activity"/>
    <property type="evidence" value="ECO:0007669"/>
    <property type="project" value="UniProtKB-EC"/>
</dbReference>
<dbReference type="InterPro" id="IPR036803">
    <property type="entry name" value="Porphobilinogen_deaminase_C_sf"/>
</dbReference>
<organism evidence="11">
    <name type="scientific">Tabanus bromius</name>
    <name type="common">Band-eyed brown horse fly</name>
    <dbReference type="NCBI Taxonomy" id="304241"/>
    <lineage>
        <taxon>Eukaryota</taxon>
        <taxon>Metazoa</taxon>
        <taxon>Ecdysozoa</taxon>
        <taxon>Arthropoda</taxon>
        <taxon>Hexapoda</taxon>
        <taxon>Insecta</taxon>
        <taxon>Pterygota</taxon>
        <taxon>Neoptera</taxon>
        <taxon>Endopterygota</taxon>
        <taxon>Diptera</taxon>
        <taxon>Brachycera</taxon>
        <taxon>Tabanomorpha</taxon>
        <taxon>Tabanoidea</taxon>
        <taxon>Tabanidae</taxon>
        <taxon>Tabanus</taxon>
    </lineage>
</organism>
<dbReference type="CDD" id="cd13645">
    <property type="entry name" value="PBP2_HuPBGD_like"/>
    <property type="match status" value="1"/>
</dbReference>
<dbReference type="EMBL" id="GDAI01000196">
    <property type="protein sequence ID" value="JAI17407.1"/>
    <property type="molecule type" value="mRNA"/>
</dbReference>